<dbReference type="Proteomes" id="UP000234331">
    <property type="component" value="Unassembled WGS sequence"/>
</dbReference>
<dbReference type="InterPro" id="IPR032816">
    <property type="entry name" value="VTT_dom"/>
</dbReference>
<feature type="transmembrane region" description="Helical" evidence="8">
    <location>
        <begin position="174"/>
        <end position="197"/>
    </location>
</feature>
<name>A0A2I2L1S6_9ACTN</name>
<evidence type="ECO:0000313" key="10">
    <source>
        <dbReference type="EMBL" id="SNQ51859.1"/>
    </source>
</evidence>
<dbReference type="GO" id="GO:0005886">
    <property type="term" value="C:plasma membrane"/>
    <property type="evidence" value="ECO:0007669"/>
    <property type="project" value="UniProtKB-SubCell"/>
</dbReference>
<dbReference type="AlphaFoldDB" id="A0A2I2L1S6"/>
<keyword evidence="11" id="KW-1185">Reference proteome</keyword>
<evidence type="ECO:0000256" key="1">
    <source>
        <dbReference type="ARBA" id="ARBA00004651"/>
    </source>
</evidence>
<feature type="transmembrane region" description="Helical" evidence="8">
    <location>
        <begin position="88"/>
        <end position="110"/>
    </location>
</feature>
<evidence type="ECO:0000256" key="3">
    <source>
        <dbReference type="ARBA" id="ARBA00022475"/>
    </source>
</evidence>
<keyword evidence="4 8" id="KW-0812">Transmembrane</keyword>
<comment type="similarity">
    <text evidence="2">Belongs to the DedA family.</text>
</comment>
<comment type="subcellular location">
    <subcellularLocation>
        <location evidence="1">Cell membrane</location>
        <topology evidence="1">Multi-pass membrane protein</topology>
    </subcellularLocation>
</comment>
<dbReference type="Pfam" id="PF09335">
    <property type="entry name" value="VTT_dom"/>
    <property type="match status" value="1"/>
</dbReference>
<dbReference type="InterPro" id="IPR051311">
    <property type="entry name" value="DedA_domain"/>
</dbReference>
<evidence type="ECO:0000256" key="6">
    <source>
        <dbReference type="ARBA" id="ARBA00023136"/>
    </source>
</evidence>
<organism evidence="10 11">
    <name type="scientific">Frankia canadensis</name>
    <dbReference type="NCBI Taxonomy" id="1836972"/>
    <lineage>
        <taxon>Bacteria</taxon>
        <taxon>Bacillati</taxon>
        <taxon>Actinomycetota</taxon>
        <taxon>Actinomycetes</taxon>
        <taxon>Frankiales</taxon>
        <taxon>Frankiaceae</taxon>
        <taxon>Frankia</taxon>
    </lineage>
</organism>
<proteinExistence type="inferred from homology"/>
<feature type="region of interest" description="Disordered" evidence="7">
    <location>
        <begin position="1"/>
        <end position="37"/>
    </location>
</feature>
<gene>
    <name evidence="10" type="ORF">FRACA_830022</name>
</gene>
<feature type="transmembrane region" description="Helical" evidence="8">
    <location>
        <begin position="209"/>
        <end position="227"/>
    </location>
</feature>
<dbReference type="EMBL" id="FZMO01000551">
    <property type="protein sequence ID" value="SNQ51859.1"/>
    <property type="molecule type" value="Genomic_DNA"/>
</dbReference>
<evidence type="ECO:0000256" key="2">
    <source>
        <dbReference type="ARBA" id="ARBA00010792"/>
    </source>
</evidence>
<feature type="domain" description="VTT" evidence="9">
    <location>
        <begin position="64"/>
        <end position="194"/>
    </location>
</feature>
<evidence type="ECO:0000256" key="7">
    <source>
        <dbReference type="SAM" id="MobiDB-lite"/>
    </source>
</evidence>
<dbReference type="PANTHER" id="PTHR42709">
    <property type="entry name" value="ALKALINE PHOSPHATASE LIKE PROTEIN"/>
    <property type="match status" value="1"/>
</dbReference>
<keyword evidence="6 8" id="KW-0472">Membrane</keyword>
<reference evidence="10 11" key="1">
    <citation type="submission" date="2017-06" db="EMBL/GenBank/DDBJ databases">
        <authorList>
            <person name="Kim H.J."/>
            <person name="Triplett B.A."/>
        </authorList>
    </citation>
    <scope>NUCLEOTIDE SEQUENCE [LARGE SCALE GENOMIC DNA]</scope>
    <source>
        <strain evidence="10">FRACA_ARgP5</strain>
    </source>
</reference>
<accession>A0A2I2L1S6</accession>
<evidence type="ECO:0000313" key="11">
    <source>
        <dbReference type="Proteomes" id="UP000234331"/>
    </source>
</evidence>
<feature type="transmembrane region" description="Helical" evidence="8">
    <location>
        <begin position="39"/>
        <end position="57"/>
    </location>
</feature>
<evidence type="ECO:0000259" key="9">
    <source>
        <dbReference type="Pfam" id="PF09335"/>
    </source>
</evidence>
<evidence type="ECO:0000256" key="4">
    <source>
        <dbReference type="ARBA" id="ARBA00022692"/>
    </source>
</evidence>
<protein>
    <submittedName>
        <fullName evidence="10">SNARE associated Golgi protein-like protein</fullName>
    </submittedName>
</protein>
<evidence type="ECO:0000256" key="5">
    <source>
        <dbReference type="ARBA" id="ARBA00022989"/>
    </source>
</evidence>
<keyword evidence="3" id="KW-1003">Cell membrane</keyword>
<sequence length="247" mass="26371">MPPTRTPRTEPAPLDPPRRRPRAAFRGRESPTRKADTPVQHLIAAHGVLAVFALMALESACIPIPSEVIMLIGGALAAGAIGGAHPNLVLVIVAGVVGNVVGSYAAWAVGRYGGPAAIRRFGRYVFLREHDLVRAERWFERRGAVSVLVGRLLPVVRTFISLPAGIAAMPPLRFGVYTTMGCIPWTAALGIAGYAVGDNWEKIANGFHGPTYIIVGIVAVILIVLAARRVRSRRTAIADDPAQDRIA</sequence>
<keyword evidence="5 8" id="KW-1133">Transmembrane helix</keyword>
<feature type="compositionally biased region" description="Basic and acidic residues" evidence="7">
    <location>
        <begin position="26"/>
        <end position="36"/>
    </location>
</feature>
<evidence type="ECO:0000256" key="8">
    <source>
        <dbReference type="SAM" id="Phobius"/>
    </source>
</evidence>
<dbReference type="PANTHER" id="PTHR42709:SF6">
    <property type="entry name" value="UNDECAPRENYL PHOSPHATE TRANSPORTER A"/>
    <property type="match status" value="1"/>
</dbReference>